<feature type="transmembrane region" description="Helical" evidence="1">
    <location>
        <begin position="38"/>
        <end position="57"/>
    </location>
</feature>
<organism evidence="2 3">
    <name type="scientific">Hymenobacter mellowenesis</name>
    <dbReference type="NCBI Taxonomy" id="3063995"/>
    <lineage>
        <taxon>Bacteria</taxon>
        <taxon>Pseudomonadati</taxon>
        <taxon>Bacteroidota</taxon>
        <taxon>Cytophagia</taxon>
        <taxon>Cytophagales</taxon>
        <taxon>Hymenobacteraceae</taxon>
        <taxon>Hymenobacter</taxon>
    </lineage>
</organism>
<sequence length="149" mass="16703">MNLPDYSSLNLGLAYQIIKWAVLLMLIITASFWRKGGLLLNLLLVAGVAFTAIGSLFKISHWAFADVLMLSGAALLAVSYTWWYRAKPQCYLLDHLKLAWVLATGAAVVAVVFHGFIRPIAGIAEVLFWAMALLYIYQRWIQRPTQMAD</sequence>
<feature type="transmembrane region" description="Helical" evidence="1">
    <location>
        <begin position="96"/>
        <end position="114"/>
    </location>
</feature>
<keyword evidence="1" id="KW-1133">Transmembrane helix</keyword>
<evidence type="ECO:0000256" key="1">
    <source>
        <dbReference type="SAM" id="Phobius"/>
    </source>
</evidence>
<feature type="transmembrane region" description="Helical" evidence="1">
    <location>
        <begin position="63"/>
        <end position="84"/>
    </location>
</feature>
<dbReference type="RefSeq" id="WP_305011927.1">
    <property type="nucleotide sequence ID" value="NZ_JAUQSX010000006.1"/>
</dbReference>
<feature type="transmembrane region" description="Helical" evidence="1">
    <location>
        <begin position="120"/>
        <end position="137"/>
    </location>
</feature>
<feature type="transmembrane region" description="Helical" evidence="1">
    <location>
        <begin position="12"/>
        <end position="33"/>
    </location>
</feature>
<evidence type="ECO:0000313" key="2">
    <source>
        <dbReference type="EMBL" id="MDO7847247.1"/>
    </source>
</evidence>
<comment type="caution">
    <text evidence="2">The sequence shown here is derived from an EMBL/GenBank/DDBJ whole genome shotgun (WGS) entry which is preliminary data.</text>
</comment>
<evidence type="ECO:0008006" key="4">
    <source>
        <dbReference type="Google" id="ProtNLM"/>
    </source>
</evidence>
<reference evidence="2" key="1">
    <citation type="submission" date="2023-07" db="EMBL/GenBank/DDBJ databases">
        <authorList>
            <person name="Kim M.K."/>
        </authorList>
    </citation>
    <scope>NUCLEOTIDE SEQUENCE</scope>
    <source>
        <strain evidence="2">M29</strain>
    </source>
</reference>
<proteinExistence type="predicted"/>
<gene>
    <name evidence="2" type="ORF">Q5H92_12820</name>
</gene>
<keyword evidence="3" id="KW-1185">Reference proteome</keyword>
<accession>A0ABT9ACW4</accession>
<name>A0ABT9ACW4_9BACT</name>
<protein>
    <recommendedName>
        <fullName evidence="4">MerC domain-containing protein</fullName>
    </recommendedName>
</protein>
<keyword evidence="1" id="KW-0812">Transmembrane</keyword>
<keyword evidence="1" id="KW-0472">Membrane</keyword>
<evidence type="ECO:0000313" key="3">
    <source>
        <dbReference type="Proteomes" id="UP001167796"/>
    </source>
</evidence>
<dbReference type="EMBL" id="JAUQSX010000006">
    <property type="protein sequence ID" value="MDO7847247.1"/>
    <property type="molecule type" value="Genomic_DNA"/>
</dbReference>
<dbReference type="Proteomes" id="UP001167796">
    <property type="component" value="Unassembled WGS sequence"/>
</dbReference>